<organism evidence="1 2">
    <name type="scientific">Salipaludibacillus keqinensis</name>
    <dbReference type="NCBI Taxonomy" id="2045207"/>
    <lineage>
        <taxon>Bacteria</taxon>
        <taxon>Bacillati</taxon>
        <taxon>Bacillota</taxon>
        <taxon>Bacilli</taxon>
        <taxon>Bacillales</taxon>
        <taxon>Bacillaceae</taxon>
    </lineage>
</organism>
<comment type="caution">
    <text evidence="1">The sequence shown here is derived from an EMBL/GenBank/DDBJ whole genome shotgun (WGS) entry which is preliminary data.</text>
</comment>
<gene>
    <name evidence="1" type="ORF">CR194_09920</name>
</gene>
<name>A0A323TEN1_9BACI</name>
<protein>
    <submittedName>
        <fullName evidence="1">Uncharacterized protein</fullName>
    </submittedName>
</protein>
<keyword evidence="2" id="KW-1185">Reference proteome</keyword>
<dbReference type="Proteomes" id="UP000248214">
    <property type="component" value="Unassembled WGS sequence"/>
</dbReference>
<evidence type="ECO:0000313" key="1">
    <source>
        <dbReference type="EMBL" id="PYZ93478.1"/>
    </source>
</evidence>
<dbReference type="EMBL" id="PDOD01000002">
    <property type="protein sequence ID" value="PYZ93478.1"/>
    <property type="molecule type" value="Genomic_DNA"/>
</dbReference>
<evidence type="ECO:0000313" key="2">
    <source>
        <dbReference type="Proteomes" id="UP000248214"/>
    </source>
</evidence>
<dbReference type="OrthoDB" id="2885467at2"/>
<dbReference type="RefSeq" id="WP_110609510.1">
    <property type="nucleotide sequence ID" value="NZ_PDOD01000002.1"/>
</dbReference>
<reference evidence="1 2" key="1">
    <citation type="submission" date="2017-10" db="EMBL/GenBank/DDBJ databases">
        <title>Bacillus sp. nov., a halophilic bacterium isolated from a Keqin Lake.</title>
        <authorList>
            <person name="Wang H."/>
        </authorList>
    </citation>
    <scope>NUCLEOTIDE SEQUENCE [LARGE SCALE GENOMIC DNA]</scope>
    <source>
        <strain evidence="1 2">KQ-12</strain>
    </source>
</reference>
<sequence length="82" mass="9708">MGYVPPVKDEQMMIYGQRQTSRKPMIIGPSPAERIEFFDALKDQSKQRYYFERNESKQRLLKIARMKEKELTGKGEMFDSSI</sequence>
<accession>A0A323TEN1</accession>
<proteinExistence type="predicted"/>
<dbReference type="AlphaFoldDB" id="A0A323TEN1"/>